<name>A0A1V9YBU6_ACHHY</name>
<reference evidence="1 2" key="1">
    <citation type="journal article" date="2014" name="Genome Biol. Evol.">
        <title>The secreted proteins of Achlya hypogyna and Thraustotheca clavata identify the ancestral oomycete secretome and reveal gene acquisitions by horizontal gene transfer.</title>
        <authorList>
            <person name="Misner I."/>
            <person name="Blouin N."/>
            <person name="Leonard G."/>
            <person name="Richards T.A."/>
            <person name="Lane C.E."/>
        </authorList>
    </citation>
    <scope>NUCLEOTIDE SEQUENCE [LARGE SCALE GENOMIC DNA]</scope>
    <source>
        <strain evidence="1 2">ATCC 48635</strain>
    </source>
</reference>
<gene>
    <name evidence="1" type="ORF">ACHHYP_20758</name>
</gene>
<comment type="caution">
    <text evidence="1">The sequence shown here is derived from an EMBL/GenBank/DDBJ whole genome shotgun (WGS) entry which is preliminary data.</text>
</comment>
<dbReference type="EMBL" id="JNBR01002272">
    <property type="protein sequence ID" value="OQR83191.1"/>
    <property type="molecule type" value="Genomic_DNA"/>
</dbReference>
<sequence>MAWLSACVCSSLKTCHVPRFAAGSNEKTNAFNKAGCTAFYVYSNDLRIGMGLHSESHLRQFELEQIQTDFATKFWSKHQDAPLSHIINVDETEIYYDMPPRRTCAEASRQKLIRQKSILTN</sequence>
<evidence type="ECO:0000313" key="1">
    <source>
        <dbReference type="EMBL" id="OQR83191.1"/>
    </source>
</evidence>
<keyword evidence="2" id="KW-1185">Reference proteome</keyword>
<evidence type="ECO:0000313" key="2">
    <source>
        <dbReference type="Proteomes" id="UP000243579"/>
    </source>
</evidence>
<dbReference type="Proteomes" id="UP000243579">
    <property type="component" value="Unassembled WGS sequence"/>
</dbReference>
<accession>A0A1V9YBU6</accession>
<proteinExistence type="predicted"/>
<dbReference type="AlphaFoldDB" id="A0A1V9YBU6"/>
<protein>
    <submittedName>
        <fullName evidence="1">Uncharacterized protein</fullName>
    </submittedName>
</protein>
<organism evidence="1 2">
    <name type="scientific">Achlya hypogyna</name>
    <name type="common">Oomycete</name>
    <name type="synonym">Protoachlya hypogyna</name>
    <dbReference type="NCBI Taxonomy" id="1202772"/>
    <lineage>
        <taxon>Eukaryota</taxon>
        <taxon>Sar</taxon>
        <taxon>Stramenopiles</taxon>
        <taxon>Oomycota</taxon>
        <taxon>Saprolegniomycetes</taxon>
        <taxon>Saprolegniales</taxon>
        <taxon>Achlyaceae</taxon>
        <taxon>Achlya</taxon>
    </lineage>
</organism>